<dbReference type="Pfam" id="PF24764">
    <property type="entry name" value="rva_4"/>
    <property type="match status" value="1"/>
</dbReference>
<proteinExistence type="predicted"/>
<dbReference type="InterPro" id="IPR058913">
    <property type="entry name" value="Integrase_dom_put"/>
</dbReference>
<feature type="domain" description="Integrase core" evidence="1">
    <location>
        <begin position="1"/>
        <end position="64"/>
    </location>
</feature>
<organism evidence="2 3">
    <name type="scientific">Paramuricea clavata</name>
    <name type="common">Red gorgonian</name>
    <name type="synonym">Violescent sea-whip</name>
    <dbReference type="NCBI Taxonomy" id="317549"/>
    <lineage>
        <taxon>Eukaryota</taxon>
        <taxon>Metazoa</taxon>
        <taxon>Cnidaria</taxon>
        <taxon>Anthozoa</taxon>
        <taxon>Octocorallia</taxon>
        <taxon>Malacalcyonacea</taxon>
        <taxon>Plexauridae</taxon>
        <taxon>Paramuricea</taxon>
    </lineage>
</organism>
<dbReference type="PANTHER" id="PTHR46791">
    <property type="entry name" value="EXPRESSED PROTEIN"/>
    <property type="match status" value="1"/>
</dbReference>
<reference evidence="2" key="1">
    <citation type="submission" date="2020-04" db="EMBL/GenBank/DDBJ databases">
        <authorList>
            <person name="Alioto T."/>
            <person name="Alioto T."/>
            <person name="Gomez Garrido J."/>
        </authorList>
    </citation>
    <scope>NUCLEOTIDE SEQUENCE</scope>
    <source>
        <strain evidence="2">A484AB</strain>
    </source>
</reference>
<keyword evidence="3" id="KW-1185">Reference proteome</keyword>
<evidence type="ECO:0000313" key="2">
    <source>
        <dbReference type="EMBL" id="CAB4005941.1"/>
    </source>
</evidence>
<protein>
    <recommendedName>
        <fullName evidence="1">Integrase core domain-containing protein</fullName>
    </recommendedName>
</protein>
<dbReference type="Proteomes" id="UP001152795">
    <property type="component" value="Unassembled WGS sequence"/>
</dbReference>
<dbReference type="PANTHER" id="PTHR46791:SF11">
    <property type="entry name" value="INTEGRASE CATALYTIC DOMAIN-CONTAINING PROTEIN"/>
    <property type="match status" value="1"/>
</dbReference>
<name>A0A6S7IIV3_PARCT</name>
<dbReference type="AlphaFoldDB" id="A0A6S7IIV3"/>
<dbReference type="EMBL" id="CACRXK020005361">
    <property type="protein sequence ID" value="CAB4005941.1"/>
    <property type="molecule type" value="Genomic_DNA"/>
</dbReference>
<sequence>MFLSCSTNNQASTVLDYFLEAVGQFGLPQRVRQDQGVENVDVARYMFAHPRRGPNRGSYISGKSNGEDEYGIDWDGPCPVGDAERVVIVPETRNPLNDEMNEQLMRRINPLGPSDDFGTNIYNACVNLVTHLLGQVNG</sequence>
<evidence type="ECO:0000259" key="1">
    <source>
        <dbReference type="Pfam" id="PF24764"/>
    </source>
</evidence>
<comment type="caution">
    <text evidence="2">The sequence shown here is derived from an EMBL/GenBank/DDBJ whole genome shotgun (WGS) entry which is preliminary data.</text>
</comment>
<gene>
    <name evidence="2" type="ORF">PACLA_8A037417</name>
</gene>
<accession>A0A6S7IIV3</accession>
<evidence type="ECO:0000313" key="3">
    <source>
        <dbReference type="Proteomes" id="UP001152795"/>
    </source>
</evidence>
<dbReference type="OrthoDB" id="8956331at2759"/>